<gene>
    <name evidence="8" type="ORF">QTJ16_007007</name>
</gene>
<feature type="transmembrane region" description="Helical" evidence="6">
    <location>
        <begin position="479"/>
        <end position="500"/>
    </location>
</feature>
<dbReference type="Gene3D" id="1.20.1250.20">
    <property type="entry name" value="MFS general substrate transporter like domains"/>
    <property type="match status" value="1"/>
</dbReference>
<feature type="transmembrane region" description="Helical" evidence="6">
    <location>
        <begin position="445"/>
        <end position="467"/>
    </location>
</feature>
<evidence type="ECO:0000256" key="6">
    <source>
        <dbReference type="SAM" id="Phobius"/>
    </source>
</evidence>
<evidence type="ECO:0000259" key="7">
    <source>
        <dbReference type="PROSITE" id="PS50850"/>
    </source>
</evidence>
<dbReference type="PROSITE" id="PS50850">
    <property type="entry name" value="MFS"/>
    <property type="match status" value="1"/>
</dbReference>
<dbReference type="InterPro" id="IPR020846">
    <property type="entry name" value="MFS_dom"/>
</dbReference>
<evidence type="ECO:0000256" key="1">
    <source>
        <dbReference type="ARBA" id="ARBA00004141"/>
    </source>
</evidence>
<dbReference type="EMBL" id="JAUBYV010000012">
    <property type="protein sequence ID" value="KAK2623826.1"/>
    <property type="molecule type" value="Genomic_DNA"/>
</dbReference>
<feature type="compositionally biased region" description="Low complexity" evidence="5">
    <location>
        <begin position="19"/>
        <end position="34"/>
    </location>
</feature>
<feature type="domain" description="Major facilitator superfamily (MFS) profile" evidence="7">
    <location>
        <begin position="81"/>
        <end position="574"/>
    </location>
</feature>
<feature type="transmembrane region" description="Helical" evidence="6">
    <location>
        <begin position="277"/>
        <end position="299"/>
    </location>
</feature>
<feature type="transmembrane region" description="Helical" evidence="6">
    <location>
        <begin position="305"/>
        <end position="327"/>
    </location>
</feature>
<dbReference type="PANTHER" id="PTHR23501:SF33">
    <property type="entry name" value="MAJOR FACILITATOR SUPERFAMILY (MFS) PROFILE DOMAIN-CONTAINING PROTEIN"/>
    <property type="match status" value="1"/>
</dbReference>
<keyword evidence="4 6" id="KW-0472">Membrane</keyword>
<organism evidence="8 9">
    <name type="scientific">Diplocarpon rosae</name>
    <dbReference type="NCBI Taxonomy" id="946125"/>
    <lineage>
        <taxon>Eukaryota</taxon>
        <taxon>Fungi</taxon>
        <taxon>Dikarya</taxon>
        <taxon>Ascomycota</taxon>
        <taxon>Pezizomycotina</taxon>
        <taxon>Leotiomycetes</taxon>
        <taxon>Helotiales</taxon>
        <taxon>Drepanopezizaceae</taxon>
        <taxon>Diplocarpon</taxon>
    </lineage>
</organism>
<evidence type="ECO:0000313" key="9">
    <source>
        <dbReference type="Proteomes" id="UP001285354"/>
    </source>
</evidence>
<feature type="transmembrane region" description="Helical" evidence="6">
    <location>
        <begin position="78"/>
        <end position="103"/>
    </location>
</feature>
<dbReference type="PROSITE" id="PS00216">
    <property type="entry name" value="SUGAR_TRANSPORT_1"/>
    <property type="match status" value="1"/>
</dbReference>
<dbReference type="Gene3D" id="1.20.1720.10">
    <property type="entry name" value="Multidrug resistance protein D"/>
    <property type="match status" value="1"/>
</dbReference>
<dbReference type="InterPro" id="IPR005829">
    <property type="entry name" value="Sugar_transporter_CS"/>
</dbReference>
<dbReference type="Pfam" id="PF07690">
    <property type="entry name" value="MFS_1"/>
    <property type="match status" value="1"/>
</dbReference>
<feature type="region of interest" description="Disordered" evidence="5">
    <location>
        <begin position="1"/>
        <end position="70"/>
    </location>
</feature>
<feature type="transmembrane region" description="Helical" evidence="6">
    <location>
        <begin position="387"/>
        <end position="406"/>
    </location>
</feature>
<evidence type="ECO:0000256" key="4">
    <source>
        <dbReference type="ARBA" id="ARBA00023136"/>
    </source>
</evidence>
<feature type="transmembrane region" description="Helical" evidence="6">
    <location>
        <begin position="553"/>
        <end position="570"/>
    </location>
</feature>
<dbReference type="GO" id="GO:0015174">
    <property type="term" value="F:basic amino acid transmembrane transporter activity"/>
    <property type="evidence" value="ECO:0007669"/>
    <property type="project" value="TreeGrafter"/>
</dbReference>
<sequence length="576" mass="61104">MPDRDPERDANYHSRNSDLHSSSSSSEPIESYSEQTPLLFPAAPAPDYRSTSPNSTSEDPERQHEDDEPLLATETKSLVAIISLLMIGVFMSNADGSLVLATFGTVSSEFGALGDASLLTTSYSLATCAVQPISSKLSDIYGRKAVLLVSYVLFGLGSVICGLGQSMWQVISGRIVAGTGAAGMTVIVSILITDLVPMIQVASWRSYVNVVSTFGRSIGGPLGGLLADTVGWRWSFLGQAPPIALAILLVALRLSSHTGYSHSNSRQKYGSSKLRRIDFIGAIFLALTIVSLLGALSLGGQSLAWTHPLILALFASSLVLGTAFIVYEKKVALEPVFPPSLMVQRDVATNYAIIALQSAAQLAMIYSVPLYFRVTQNSSNTAAGSHLFPAVLGNTLGGLLSGLYIQRTGRYKALAILATLCSSFSYLLLIVRWTGETNWLESLEIVPGGFGMGIAFSATFIGLQSVVNKKDSAIATGGQYLWSGVGTVVGLAGASAVQIGSLRALLTEGLSRVPDAASTIKQVISDVSSIEHLESGVRRVVIKSYVKSLENSHFLSLACSLAALGLAFTIREHRLQ</sequence>
<evidence type="ECO:0000256" key="5">
    <source>
        <dbReference type="SAM" id="MobiDB-lite"/>
    </source>
</evidence>
<name>A0AAD9SU90_9HELO</name>
<keyword evidence="3 6" id="KW-1133">Transmembrane helix</keyword>
<dbReference type="InterPro" id="IPR011701">
    <property type="entry name" value="MFS"/>
</dbReference>
<reference evidence="8" key="1">
    <citation type="submission" date="2023-06" db="EMBL/GenBank/DDBJ databases">
        <title>Draft genome of Marssonina rosae.</title>
        <authorList>
            <person name="Cheng Q."/>
        </authorList>
    </citation>
    <scope>NUCLEOTIDE SEQUENCE</scope>
    <source>
        <strain evidence="8">R4</strain>
    </source>
</reference>
<keyword evidence="2 6" id="KW-0812">Transmembrane</keyword>
<dbReference type="AlphaFoldDB" id="A0AAD9SU90"/>
<feature type="transmembrane region" description="Helical" evidence="6">
    <location>
        <begin position="348"/>
        <end position="367"/>
    </location>
</feature>
<dbReference type="InterPro" id="IPR036259">
    <property type="entry name" value="MFS_trans_sf"/>
</dbReference>
<comment type="caution">
    <text evidence="8">The sequence shown here is derived from an EMBL/GenBank/DDBJ whole genome shotgun (WGS) entry which is preliminary data.</text>
</comment>
<dbReference type="Proteomes" id="UP001285354">
    <property type="component" value="Unassembled WGS sequence"/>
</dbReference>
<dbReference type="GO" id="GO:0000329">
    <property type="term" value="C:fungal-type vacuole membrane"/>
    <property type="evidence" value="ECO:0007669"/>
    <property type="project" value="TreeGrafter"/>
</dbReference>
<feature type="transmembrane region" description="Helical" evidence="6">
    <location>
        <begin position="175"/>
        <end position="199"/>
    </location>
</feature>
<evidence type="ECO:0000256" key="2">
    <source>
        <dbReference type="ARBA" id="ARBA00022692"/>
    </source>
</evidence>
<feature type="transmembrane region" description="Helical" evidence="6">
    <location>
        <begin position="236"/>
        <end position="256"/>
    </location>
</feature>
<keyword evidence="9" id="KW-1185">Reference proteome</keyword>
<feature type="transmembrane region" description="Helical" evidence="6">
    <location>
        <begin position="413"/>
        <end position="433"/>
    </location>
</feature>
<evidence type="ECO:0000313" key="8">
    <source>
        <dbReference type="EMBL" id="KAK2623826.1"/>
    </source>
</evidence>
<dbReference type="PANTHER" id="PTHR23501">
    <property type="entry name" value="MAJOR FACILITATOR SUPERFAMILY"/>
    <property type="match status" value="1"/>
</dbReference>
<feature type="transmembrane region" description="Helical" evidence="6">
    <location>
        <begin position="145"/>
        <end position="163"/>
    </location>
</feature>
<dbReference type="SUPFAM" id="SSF103473">
    <property type="entry name" value="MFS general substrate transporter"/>
    <property type="match status" value="1"/>
</dbReference>
<protein>
    <recommendedName>
        <fullName evidence="7">Major facilitator superfamily (MFS) profile domain-containing protein</fullName>
    </recommendedName>
</protein>
<accession>A0AAD9SU90</accession>
<evidence type="ECO:0000256" key="3">
    <source>
        <dbReference type="ARBA" id="ARBA00022989"/>
    </source>
</evidence>
<proteinExistence type="predicted"/>
<feature type="compositionally biased region" description="Basic and acidic residues" evidence="5">
    <location>
        <begin position="1"/>
        <end position="18"/>
    </location>
</feature>
<comment type="subcellular location">
    <subcellularLocation>
        <location evidence="1">Membrane</location>
        <topology evidence="1">Multi-pass membrane protein</topology>
    </subcellularLocation>
</comment>